<feature type="compositionally biased region" description="Basic and acidic residues" evidence="3">
    <location>
        <begin position="276"/>
        <end position="288"/>
    </location>
</feature>
<dbReference type="InterPro" id="IPR036483">
    <property type="entry name" value="PWI_dom_sf"/>
</dbReference>
<dbReference type="GO" id="GO:0048024">
    <property type="term" value="P:regulation of mRNA splicing, via spliceosome"/>
    <property type="evidence" value="ECO:0007669"/>
    <property type="project" value="TreeGrafter"/>
</dbReference>
<dbReference type="InterPro" id="IPR052225">
    <property type="entry name" value="Ser/Arg_repetitive_matrix"/>
</dbReference>
<sequence length="394" mass="46012">MGDAGFYRGTNADQDGRFSDKEKKLLRTMKFEDALERKINRSKINLDVIKPWVVMRLNEMLGIDDDVITEYVFTQLEEPELNPKIIQINITGFLNARRAREFMGELWSLLIEAEESEDGIPKSLIEKKLSELHSRDFAKKQTETKDNVAIKTAENDWKHRYTSLSGGVYTGPMIKRERDDRIYSDKDRERPRDDARDNVRERPRDDARDNVRERPRDDTRDNMTDDAHMSSGDEMEQTEMSAAEKASMDRKKRLLAMRSRINGVEMKEEDYQEGDELTKRSQQSERTFRNYNPSSEEVAKGENATFDYNIVEKEIAEHLEDTQNTELPEQIDPSTLQPKKLDWDLKRNNEKRLQKLERRTQRAIAEIIRERLRETGDLAAAFHASSKADEADEA</sequence>
<feature type="region of interest" description="Disordered" evidence="3">
    <location>
        <begin position="179"/>
        <end position="250"/>
    </location>
</feature>
<evidence type="ECO:0000313" key="5">
    <source>
        <dbReference type="Proteomes" id="UP000887575"/>
    </source>
</evidence>
<dbReference type="Gene3D" id="1.20.1390.10">
    <property type="entry name" value="PWI domain"/>
    <property type="match status" value="1"/>
</dbReference>
<evidence type="ECO:0000256" key="3">
    <source>
        <dbReference type="SAM" id="MobiDB-lite"/>
    </source>
</evidence>
<feature type="domain" description="PWI" evidence="4">
    <location>
        <begin position="28"/>
        <end position="127"/>
    </location>
</feature>
<dbReference type="Pfam" id="PF01480">
    <property type="entry name" value="PWI"/>
    <property type="match status" value="1"/>
</dbReference>
<dbReference type="PANTHER" id="PTHR23148">
    <property type="entry name" value="SERINE/ARGININE REGULATED NUCLEAR MATRIX PROTEIN"/>
    <property type="match status" value="1"/>
</dbReference>
<dbReference type="SUPFAM" id="SSF101233">
    <property type="entry name" value="PWI domain"/>
    <property type="match status" value="1"/>
</dbReference>
<evidence type="ECO:0000256" key="1">
    <source>
        <dbReference type="ARBA" id="ARBA00022664"/>
    </source>
</evidence>
<evidence type="ECO:0000313" key="6">
    <source>
        <dbReference type="WBParaSite" id="MBELARI_LOCUS13095"/>
    </source>
</evidence>
<dbReference type="Proteomes" id="UP000887575">
    <property type="component" value="Unassembled WGS sequence"/>
</dbReference>
<name>A0AAF3J315_9BILA</name>
<keyword evidence="5" id="KW-1185">Reference proteome</keyword>
<evidence type="ECO:0000256" key="2">
    <source>
        <dbReference type="SAM" id="Coils"/>
    </source>
</evidence>
<protein>
    <recommendedName>
        <fullName evidence="4">PWI domain-containing protein</fullName>
    </recommendedName>
</protein>
<keyword evidence="2" id="KW-0175">Coiled coil</keyword>
<dbReference type="GO" id="GO:0006397">
    <property type="term" value="P:mRNA processing"/>
    <property type="evidence" value="ECO:0007669"/>
    <property type="project" value="UniProtKB-KW"/>
</dbReference>
<organism evidence="5 6">
    <name type="scientific">Mesorhabditis belari</name>
    <dbReference type="NCBI Taxonomy" id="2138241"/>
    <lineage>
        <taxon>Eukaryota</taxon>
        <taxon>Metazoa</taxon>
        <taxon>Ecdysozoa</taxon>
        <taxon>Nematoda</taxon>
        <taxon>Chromadorea</taxon>
        <taxon>Rhabditida</taxon>
        <taxon>Rhabditina</taxon>
        <taxon>Rhabditomorpha</taxon>
        <taxon>Rhabditoidea</taxon>
        <taxon>Rhabditidae</taxon>
        <taxon>Mesorhabditinae</taxon>
        <taxon>Mesorhabditis</taxon>
    </lineage>
</organism>
<dbReference type="PANTHER" id="PTHR23148:SF0">
    <property type="entry name" value="SERINE_ARGININE REPETITIVE MATRIX PROTEIN 1"/>
    <property type="match status" value="1"/>
</dbReference>
<dbReference type="SMART" id="SM00311">
    <property type="entry name" value="PWI"/>
    <property type="match status" value="1"/>
</dbReference>
<feature type="region of interest" description="Disordered" evidence="3">
    <location>
        <begin position="265"/>
        <end position="303"/>
    </location>
</feature>
<keyword evidence="1" id="KW-0507">mRNA processing</keyword>
<dbReference type="GO" id="GO:0005681">
    <property type="term" value="C:spliceosomal complex"/>
    <property type="evidence" value="ECO:0007669"/>
    <property type="project" value="TreeGrafter"/>
</dbReference>
<evidence type="ECO:0000259" key="4">
    <source>
        <dbReference type="PROSITE" id="PS51025"/>
    </source>
</evidence>
<dbReference type="AlphaFoldDB" id="A0AAF3J315"/>
<dbReference type="GO" id="GO:0003723">
    <property type="term" value="F:RNA binding"/>
    <property type="evidence" value="ECO:0007669"/>
    <property type="project" value="TreeGrafter"/>
</dbReference>
<feature type="coiled-coil region" evidence="2">
    <location>
        <begin position="346"/>
        <end position="373"/>
    </location>
</feature>
<accession>A0AAF3J315</accession>
<dbReference type="WBParaSite" id="MBELARI_LOCUS13095">
    <property type="protein sequence ID" value="MBELARI_LOCUS13095"/>
    <property type="gene ID" value="MBELARI_LOCUS13095"/>
</dbReference>
<dbReference type="InterPro" id="IPR002483">
    <property type="entry name" value="PWI_dom"/>
</dbReference>
<dbReference type="Pfam" id="PF08315">
    <property type="entry name" value="cwf18"/>
    <property type="match status" value="1"/>
</dbReference>
<dbReference type="PROSITE" id="PS51025">
    <property type="entry name" value="PWI"/>
    <property type="match status" value="1"/>
</dbReference>
<feature type="compositionally biased region" description="Basic and acidic residues" evidence="3">
    <location>
        <begin position="179"/>
        <end position="228"/>
    </location>
</feature>
<proteinExistence type="predicted"/>
<dbReference type="InterPro" id="IPR013169">
    <property type="entry name" value="mRNA_splic_Cwf18-like"/>
</dbReference>
<reference evidence="6" key="1">
    <citation type="submission" date="2024-02" db="UniProtKB">
        <authorList>
            <consortium name="WormBaseParasite"/>
        </authorList>
    </citation>
    <scope>IDENTIFICATION</scope>
</reference>